<feature type="transmembrane region" description="Helical" evidence="2">
    <location>
        <begin position="296"/>
        <end position="317"/>
    </location>
</feature>
<comment type="caution">
    <text evidence="3">The sequence shown here is derived from an EMBL/GenBank/DDBJ whole genome shotgun (WGS) entry which is preliminary data.</text>
</comment>
<dbReference type="Gene3D" id="1.20.120.1630">
    <property type="match status" value="1"/>
</dbReference>
<dbReference type="PANTHER" id="PTHR45588:SF1">
    <property type="entry name" value="WW DOMAIN-CONTAINING PROTEIN"/>
    <property type="match status" value="1"/>
</dbReference>
<feature type="transmembrane region" description="Helical" evidence="2">
    <location>
        <begin position="165"/>
        <end position="186"/>
    </location>
</feature>
<evidence type="ECO:0000256" key="1">
    <source>
        <dbReference type="SAM" id="MobiDB-lite"/>
    </source>
</evidence>
<dbReference type="Gene3D" id="1.25.40.10">
    <property type="entry name" value="Tetratricopeptide repeat domain"/>
    <property type="match status" value="1"/>
</dbReference>
<evidence type="ECO:0008006" key="5">
    <source>
        <dbReference type="Google" id="ProtNLM"/>
    </source>
</evidence>
<dbReference type="PANTHER" id="PTHR45588">
    <property type="entry name" value="TPR DOMAIN-CONTAINING PROTEIN"/>
    <property type="match status" value="1"/>
</dbReference>
<dbReference type="GO" id="GO:0016126">
    <property type="term" value="P:sterol biosynthetic process"/>
    <property type="evidence" value="ECO:0007669"/>
    <property type="project" value="InterPro"/>
</dbReference>
<keyword evidence="2" id="KW-0472">Membrane</keyword>
<feature type="compositionally biased region" description="Polar residues" evidence="1">
    <location>
        <begin position="1199"/>
        <end position="1210"/>
    </location>
</feature>
<dbReference type="OrthoDB" id="10262235at2759"/>
<dbReference type="GO" id="GO:0016020">
    <property type="term" value="C:membrane"/>
    <property type="evidence" value="ECO:0007669"/>
    <property type="project" value="InterPro"/>
</dbReference>
<dbReference type="STRING" id="1047168.A0A0F4GY58"/>
<feature type="compositionally biased region" description="Acidic residues" evidence="1">
    <location>
        <begin position="1212"/>
        <end position="1227"/>
    </location>
</feature>
<dbReference type="InterPro" id="IPR018083">
    <property type="entry name" value="Sterol_reductase_CS"/>
</dbReference>
<name>A0A0F4GY58_9PEZI</name>
<feature type="region of interest" description="Disordered" evidence="1">
    <location>
        <begin position="1199"/>
        <end position="1227"/>
    </location>
</feature>
<gene>
    <name evidence="3" type="ORF">TI39_contig302g00003</name>
</gene>
<evidence type="ECO:0000256" key="2">
    <source>
        <dbReference type="SAM" id="Phobius"/>
    </source>
</evidence>
<feature type="transmembrane region" description="Helical" evidence="2">
    <location>
        <begin position="329"/>
        <end position="350"/>
    </location>
</feature>
<evidence type="ECO:0000313" key="4">
    <source>
        <dbReference type="Proteomes" id="UP000033647"/>
    </source>
</evidence>
<dbReference type="PROSITE" id="PS01017">
    <property type="entry name" value="STEROL_REDUCT_1"/>
    <property type="match status" value="1"/>
</dbReference>
<accession>A0A0F4GY58</accession>
<dbReference type="InterPro" id="IPR011990">
    <property type="entry name" value="TPR-like_helical_dom_sf"/>
</dbReference>
<feature type="transmembrane region" description="Helical" evidence="2">
    <location>
        <begin position="94"/>
        <end position="112"/>
    </location>
</feature>
<dbReference type="GO" id="GO:0016628">
    <property type="term" value="F:oxidoreductase activity, acting on the CH-CH group of donors, NAD or NADP as acceptor"/>
    <property type="evidence" value="ECO:0007669"/>
    <property type="project" value="InterPro"/>
</dbReference>
<feature type="compositionally biased region" description="Polar residues" evidence="1">
    <location>
        <begin position="476"/>
        <end position="491"/>
    </location>
</feature>
<evidence type="ECO:0000313" key="3">
    <source>
        <dbReference type="EMBL" id="KJY01136.1"/>
    </source>
</evidence>
<dbReference type="EMBL" id="LAFY01000294">
    <property type="protein sequence ID" value="KJY01136.1"/>
    <property type="molecule type" value="Genomic_DNA"/>
</dbReference>
<dbReference type="InterPro" id="IPR001171">
    <property type="entry name" value="ERG24_DHCR-like"/>
</dbReference>
<dbReference type="AlphaFoldDB" id="A0A0F4GY58"/>
<feature type="transmembrane region" description="Helical" evidence="2">
    <location>
        <begin position="438"/>
        <end position="456"/>
    </location>
</feature>
<organism evidence="3 4">
    <name type="scientific">Zymoseptoria brevis</name>
    <dbReference type="NCBI Taxonomy" id="1047168"/>
    <lineage>
        <taxon>Eukaryota</taxon>
        <taxon>Fungi</taxon>
        <taxon>Dikarya</taxon>
        <taxon>Ascomycota</taxon>
        <taxon>Pezizomycotina</taxon>
        <taxon>Dothideomycetes</taxon>
        <taxon>Dothideomycetidae</taxon>
        <taxon>Mycosphaerellales</taxon>
        <taxon>Mycosphaerellaceae</taxon>
        <taxon>Zymoseptoria</taxon>
    </lineage>
</organism>
<dbReference type="SUPFAM" id="SSF48452">
    <property type="entry name" value="TPR-like"/>
    <property type="match status" value="1"/>
</dbReference>
<keyword evidence="4" id="KW-1185">Reference proteome</keyword>
<reference evidence="3 4" key="1">
    <citation type="submission" date="2015-03" db="EMBL/GenBank/DDBJ databases">
        <title>RNA-seq based gene annotation and comparative genomics of four Zymoseptoria species reveal species-specific pathogenicity related genes and transposable element activity.</title>
        <authorList>
            <person name="Grandaubert J."/>
            <person name="Bhattacharyya A."/>
            <person name="Stukenbrock E.H."/>
        </authorList>
    </citation>
    <scope>NUCLEOTIDE SEQUENCE [LARGE SCALE GENOMIC DNA]</scope>
    <source>
        <strain evidence="3 4">Zb18110</strain>
    </source>
</reference>
<protein>
    <recommendedName>
        <fullName evidence="5">Delta(14)-sterol reductase like protein</fullName>
    </recommendedName>
</protein>
<dbReference type="Pfam" id="PF01222">
    <property type="entry name" value="ERG4_ERG24"/>
    <property type="match status" value="1"/>
</dbReference>
<feature type="region of interest" description="Disordered" evidence="1">
    <location>
        <begin position="476"/>
        <end position="524"/>
    </location>
</feature>
<proteinExistence type="predicted"/>
<keyword evidence="2" id="KW-0812">Transmembrane</keyword>
<dbReference type="Proteomes" id="UP000033647">
    <property type="component" value="Unassembled WGS sequence"/>
</dbReference>
<feature type="transmembrane region" description="Helical" evidence="2">
    <location>
        <begin position="21"/>
        <end position="40"/>
    </location>
</feature>
<sequence length="1261" mass="140266">MASKKVAVKAEPHGFEFGGPIGASLISFGLPIGCYAFAFLCNDVSGCPAPSLLSPSKLFTAPALSNKSGFQHALDTLATEVGWPGWTGLLNTEAVVGTLAWYAISLFLYAILPAQEVEGVELSTGGKLKYRFNTFLTAVTILVACAAGTFTLGPHFQVWTFIDRNYIQILTANILISYALGTYVYIASFGVKPGNADKRELAAGGHSGNILYDWYIGRELNPRISIPLIGEVDIKSFMELRPGMIGWMILDLAWIAKQYRTYGYITDSILMVVVSQSVYILDALWMEPAILTTMDITTDGFGFMLAFGDLTWVPFIYSIPARYLSVHPIILGPAYIAAILAVQGFGYYIFRASNNEKNRFRNNPNDPAVAHLKYIETASGSRLITSGWWGTARHINYMGDWFMSWSYCLPTLAAGYRLTPSILYPGTRLVTTDGMQGYAMPITYFFMIYFAILLVHREMRDEAKLRLDQTNGIARTETEQQFDNRGTTDIQSHWKPREKPSSGPLMASTSEQNHPEDQEEPPYPFSLGSYTPSLLLPTSSSPAAQKSFTQALLWSYAFNHAEAQSCFQTALYHDSHCVLAYWGLAVSGGPNYNLPWEGLGSEDERRAEVEKCREWIGKAVEVLERKEGGEDGVVRRLVEAVGRRYGVHIETQADGQVAVAKNEESFDYAAWNEAYAAAMGAIFKDFGHDPDITTLYVDALMNLHPWSLWDISTGKPMEGARTLEIKDLLEKSLDSEEGKNHPGLLHLYVHLMEMSPRPEDALPIANRLRKLVPDAGHLLHMPTHLDVLCGDWDRAMEGNRLAIRADEKYLAHRGGKNFYTLYRCHDFHFRVYAAMFAGRYGVSLATVEGLERTLLDDIEGVLRPNADFLEAFLGMRVHVYVRFGKWKELREMSMPEDVELCSVTAAMFRYGKGVAAAVEGDQNEAVRQGELFEEAKAKVKEGRTLFNNTAKDILNVAAAMLDGEVEYRTGNVEEGLASLRKAVELSDHLPYDEPWGWMQPPRHALGALLLEQGWVEEAKVEYEKDLGLDEKMHASNTILSFGLLFLFLSSLPTTSAWAIAFFERDDCWGDAYSVHSGDDNFSGKHPGYTRPGENADNQKCYWNKDWGLIQEPCTVATAPVPKSFYVGSNTGCVTGVLSEVKDKFFGRTTPGECNSLKNFKGRPALKRDPNLVFRCRSLAVMAAQDPPVQKKIGVYPVPSNGTKYSNTTDGTVAEDDDEWDDDEDHLEEVPEEDVAFDMWGNLLTPTEGATNAPAGVNATQE</sequence>
<feature type="transmembrane region" description="Helical" evidence="2">
    <location>
        <begin position="132"/>
        <end position="153"/>
    </location>
</feature>
<keyword evidence="2" id="KW-1133">Transmembrane helix</keyword>